<evidence type="ECO:0000256" key="2">
    <source>
        <dbReference type="ARBA" id="ARBA00022801"/>
    </source>
</evidence>
<accession>A0ABU0IF37</accession>
<evidence type="ECO:0000256" key="1">
    <source>
        <dbReference type="ARBA" id="ARBA00006745"/>
    </source>
</evidence>
<dbReference type="RefSeq" id="WP_307159025.1">
    <property type="nucleotide sequence ID" value="NZ_JAUSWH010000010.1"/>
</dbReference>
<keyword evidence="5" id="KW-1185">Reference proteome</keyword>
<dbReference type="PANTHER" id="PTHR43794">
    <property type="entry name" value="AMINOHYDROLASE SSNA-RELATED"/>
    <property type="match status" value="1"/>
</dbReference>
<dbReference type="PANTHER" id="PTHR43794:SF11">
    <property type="entry name" value="AMIDOHYDROLASE-RELATED DOMAIN-CONTAINING PROTEIN"/>
    <property type="match status" value="1"/>
</dbReference>
<evidence type="ECO:0000313" key="4">
    <source>
        <dbReference type="EMBL" id="MDQ0456844.1"/>
    </source>
</evidence>
<dbReference type="SUPFAM" id="SSF51556">
    <property type="entry name" value="Metallo-dependent hydrolases"/>
    <property type="match status" value="1"/>
</dbReference>
<comment type="caution">
    <text evidence="4">The sequence shown here is derived from an EMBL/GenBank/DDBJ whole genome shotgun (WGS) entry which is preliminary data.</text>
</comment>
<keyword evidence="2 4" id="KW-0378">Hydrolase</keyword>
<protein>
    <submittedName>
        <fullName evidence="4">Cytosine/adenosine deaminase-related metal-dependent hydrolase</fullName>
    </submittedName>
</protein>
<feature type="domain" description="Amidohydrolase-related" evidence="3">
    <location>
        <begin position="69"/>
        <end position="452"/>
    </location>
</feature>
<reference evidence="4 5" key="1">
    <citation type="submission" date="2023-07" db="EMBL/GenBank/DDBJ databases">
        <title>Genomic Encyclopedia of Type Strains, Phase IV (KMG-IV): sequencing the most valuable type-strain genomes for metagenomic binning, comparative biology and taxonomic classification.</title>
        <authorList>
            <person name="Goeker M."/>
        </authorList>
    </citation>
    <scope>NUCLEOTIDE SEQUENCE [LARGE SCALE GENOMIC DNA]</scope>
    <source>
        <strain evidence="4 5">DSM 100301</strain>
    </source>
</reference>
<dbReference type="Proteomes" id="UP001235269">
    <property type="component" value="Unassembled WGS sequence"/>
</dbReference>
<dbReference type="EMBL" id="JAUSWH010000010">
    <property type="protein sequence ID" value="MDQ0456844.1"/>
    <property type="molecule type" value="Genomic_DNA"/>
</dbReference>
<sequence length="508" mass="55272">MSEEKTGAGADCIIEAGTVMTGLAADGRMQLRHDVGIRVEKGMIAQIGPLEAVGYGNDHLPRHGSAAMIAMPGLVNSHHHFGLTPLMMGVPFAPLELWLPRFRAMRPVGPRLDTLYAAIEMLESGTTTVHHIASGLTGTPEAWESSTDAVLGAYQEIGMRTGYSFMMRDRNVLAYEPDSAILAGLPADLADWLKPRLAAADVPTAEYMAFFKASRAKWQERNPLTLRHHLAPANLHWCSDDSLQMIFETARASGANVHMHLLETKRQAGFARARYGRSAVEHLAALGCLGPELTIGHGNWASESDLDLLADCGCMVCHNASSGLRLGSGIAPVNAMRRRGIPVALGIDQSNLADDRDMLLEMKLVWALHRGTDLFNDRPDAAAVLQMATEHGARSTGYGGMVGRLEPGQRADIVLLKRESVARPYLHPDTPVSEAVLHRAMKDAVHQVFVEGHKLVDGGRVVSIDRDAVLREIAERLAQPETASEQEASRMVARLMPALEQVHRDHPL</sequence>
<comment type="similarity">
    <text evidence="1">Belongs to the metallo-dependent hydrolases superfamily. ATZ/TRZ family.</text>
</comment>
<dbReference type="Pfam" id="PF01979">
    <property type="entry name" value="Amidohydro_1"/>
    <property type="match status" value="1"/>
</dbReference>
<dbReference type="InterPro" id="IPR032466">
    <property type="entry name" value="Metal_Hydrolase"/>
</dbReference>
<dbReference type="Gene3D" id="2.30.40.10">
    <property type="entry name" value="Urease, subunit C, domain 1"/>
    <property type="match status" value="1"/>
</dbReference>
<evidence type="ECO:0000313" key="5">
    <source>
        <dbReference type="Proteomes" id="UP001235269"/>
    </source>
</evidence>
<dbReference type="InterPro" id="IPR050287">
    <property type="entry name" value="MTA/SAH_deaminase"/>
</dbReference>
<evidence type="ECO:0000259" key="3">
    <source>
        <dbReference type="Pfam" id="PF01979"/>
    </source>
</evidence>
<gene>
    <name evidence="4" type="ORF">QO005_003189</name>
</gene>
<name>A0ABU0IF37_9HYPH</name>
<dbReference type="GO" id="GO:0016787">
    <property type="term" value="F:hydrolase activity"/>
    <property type="evidence" value="ECO:0007669"/>
    <property type="project" value="UniProtKB-KW"/>
</dbReference>
<dbReference type="Gene3D" id="3.20.20.140">
    <property type="entry name" value="Metal-dependent hydrolases"/>
    <property type="match status" value="1"/>
</dbReference>
<dbReference type="InterPro" id="IPR006680">
    <property type="entry name" value="Amidohydro-rel"/>
</dbReference>
<dbReference type="InterPro" id="IPR011059">
    <property type="entry name" value="Metal-dep_hydrolase_composite"/>
</dbReference>
<proteinExistence type="inferred from homology"/>
<organism evidence="4 5">
    <name type="scientific">Rhizobium paknamense</name>
    <dbReference type="NCBI Taxonomy" id="1206817"/>
    <lineage>
        <taxon>Bacteria</taxon>
        <taxon>Pseudomonadati</taxon>
        <taxon>Pseudomonadota</taxon>
        <taxon>Alphaproteobacteria</taxon>
        <taxon>Hyphomicrobiales</taxon>
        <taxon>Rhizobiaceae</taxon>
        <taxon>Rhizobium/Agrobacterium group</taxon>
        <taxon>Rhizobium</taxon>
    </lineage>
</organism>
<dbReference type="SUPFAM" id="SSF51338">
    <property type="entry name" value="Composite domain of metallo-dependent hydrolases"/>
    <property type="match status" value="1"/>
</dbReference>